<keyword evidence="4" id="KW-0255">Endonuclease</keyword>
<dbReference type="OrthoDB" id="292013at2"/>
<dbReference type="AlphaFoldDB" id="A0A239PS67"/>
<dbReference type="Pfam" id="PF03372">
    <property type="entry name" value="Exo_endo_phos"/>
    <property type="match status" value="1"/>
</dbReference>
<dbReference type="InterPro" id="IPR036691">
    <property type="entry name" value="Endo/exonu/phosph_ase_sf"/>
</dbReference>
<evidence type="ECO:0000256" key="1">
    <source>
        <dbReference type="SAM" id="MobiDB-lite"/>
    </source>
</evidence>
<feature type="region of interest" description="Disordered" evidence="1">
    <location>
        <begin position="269"/>
        <end position="294"/>
    </location>
</feature>
<keyword evidence="4" id="KW-0269">Exonuclease</keyword>
<dbReference type="EMBL" id="FZQB01000004">
    <property type="protein sequence ID" value="SNT73115.1"/>
    <property type="molecule type" value="Genomic_DNA"/>
</dbReference>
<accession>A0A239PS67</accession>
<dbReference type="Proteomes" id="UP000198307">
    <property type="component" value="Unassembled WGS sequence"/>
</dbReference>
<proteinExistence type="predicted"/>
<protein>
    <submittedName>
        <fullName evidence="4">Endonuclease/Exonuclease/phosphatase family protein</fullName>
    </submittedName>
</protein>
<organism evidence="4 5">
    <name type="scientific">Paracoccus seriniphilus</name>
    <dbReference type="NCBI Taxonomy" id="184748"/>
    <lineage>
        <taxon>Bacteria</taxon>
        <taxon>Pseudomonadati</taxon>
        <taxon>Pseudomonadota</taxon>
        <taxon>Alphaproteobacteria</taxon>
        <taxon>Rhodobacterales</taxon>
        <taxon>Paracoccaceae</taxon>
        <taxon>Paracoccus</taxon>
    </lineage>
</organism>
<keyword evidence="5" id="KW-1185">Reference proteome</keyword>
<dbReference type="SUPFAM" id="SSF56219">
    <property type="entry name" value="DNase I-like"/>
    <property type="match status" value="1"/>
</dbReference>
<feature type="signal peptide" evidence="2">
    <location>
        <begin position="1"/>
        <end position="18"/>
    </location>
</feature>
<feature type="chain" id="PRO_5012421539" evidence="2">
    <location>
        <begin position="19"/>
        <end position="362"/>
    </location>
</feature>
<evidence type="ECO:0000313" key="4">
    <source>
        <dbReference type="EMBL" id="SNT73115.1"/>
    </source>
</evidence>
<gene>
    <name evidence="4" type="ORF">SAMN05444959_104287</name>
</gene>
<keyword evidence="4" id="KW-0540">Nuclease</keyword>
<sequence>MGLKALAFLLCLTAPVAAEPLRLATYDPGLTRDGPGLLLRDIRQRESRVMAAAQVIAAAKPDVILLTGFDWDYGGKALAEFAQLLTDEGQDMPFRFAARPNRGMPTGLDLDGDGRLGEADDAQGWGHFTGQNGMAILSRLPLVAVTDHSDLLWRDLPGNIMPDTDAGIAAIQRLSSTAHWDVTVTSRQGPLHLLAWSATTPAFDGPEDRNGRRNHDEAAFWLTHLPQAPFALIGKINLDPHDGEGRRDILPRLMAHVQDPAPRGMWQPAQTGANASHRGDPALDTAVHDAQGPGNLRVDYVLPSRDLTVIDSGILWPAPDHPLADAVETASNHRLVWVDLELQPSKEAMADQARSRSPEVTQ</sequence>
<reference evidence="4 5" key="1">
    <citation type="submission" date="2017-07" db="EMBL/GenBank/DDBJ databases">
        <authorList>
            <person name="Sun Z.S."/>
            <person name="Albrecht U."/>
            <person name="Echele G."/>
            <person name="Lee C.C."/>
        </authorList>
    </citation>
    <scope>NUCLEOTIDE SEQUENCE [LARGE SCALE GENOMIC DNA]</scope>
    <source>
        <strain evidence="4 5">DSM 14827</strain>
    </source>
</reference>
<dbReference type="GO" id="GO:0004519">
    <property type="term" value="F:endonuclease activity"/>
    <property type="evidence" value="ECO:0007669"/>
    <property type="project" value="UniProtKB-KW"/>
</dbReference>
<evidence type="ECO:0000259" key="3">
    <source>
        <dbReference type="Pfam" id="PF03372"/>
    </source>
</evidence>
<dbReference type="GO" id="GO:0004527">
    <property type="term" value="F:exonuclease activity"/>
    <property type="evidence" value="ECO:0007669"/>
    <property type="project" value="UniProtKB-KW"/>
</dbReference>
<dbReference type="InterPro" id="IPR005135">
    <property type="entry name" value="Endo/exonuclease/phosphatase"/>
</dbReference>
<dbReference type="RefSeq" id="WP_089343871.1">
    <property type="nucleotide sequence ID" value="NZ_CP067129.1"/>
</dbReference>
<evidence type="ECO:0000313" key="5">
    <source>
        <dbReference type="Proteomes" id="UP000198307"/>
    </source>
</evidence>
<feature type="domain" description="Endonuclease/exonuclease/phosphatase" evidence="3">
    <location>
        <begin position="53"/>
        <end position="333"/>
    </location>
</feature>
<name>A0A239PS67_9RHOB</name>
<evidence type="ECO:0000256" key="2">
    <source>
        <dbReference type="SAM" id="SignalP"/>
    </source>
</evidence>
<keyword evidence="2" id="KW-0732">Signal</keyword>
<dbReference type="Gene3D" id="3.60.10.10">
    <property type="entry name" value="Endonuclease/exonuclease/phosphatase"/>
    <property type="match status" value="1"/>
</dbReference>
<keyword evidence="4" id="KW-0378">Hydrolase</keyword>